<organism evidence="2 3">
    <name type="scientific">Diplocarpon coronariae</name>
    <dbReference type="NCBI Taxonomy" id="2795749"/>
    <lineage>
        <taxon>Eukaryota</taxon>
        <taxon>Fungi</taxon>
        <taxon>Dikarya</taxon>
        <taxon>Ascomycota</taxon>
        <taxon>Pezizomycotina</taxon>
        <taxon>Leotiomycetes</taxon>
        <taxon>Helotiales</taxon>
        <taxon>Drepanopezizaceae</taxon>
        <taxon>Diplocarpon</taxon>
    </lineage>
</organism>
<dbReference type="EMBL" id="MZNU01000022">
    <property type="protein sequence ID" value="OWP06967.1"/>
    <property type="molecule type" value="Genomic_DNA"/>
</dbReference>
<dbReference type="AlphaFoldDB" id="A0A218ZG34"/>
<accession>A0A218ZG34</accession>
<dbReference type="InParanoid" id="A0A218ZG34"/>
<proteinExistence type="predicted"/>
<feature type="compositionally biased region" description="Polar residues" evidence="1">
    <location>
        <begin position="104"/>
        <end position="113"/>
    </location>
</feature>
<dbReference type="Proteomes" id="UP000242519">
    <property type="component" value="Unassembled WGS sequence"/>
</dbReference>
<comment type="caution">
    <text evidence="2">The sequence shown here is derived from an EMBL/GenBank/DDBJ whole genome shotgun (WGS) entry which is preliminary data.</text>
</comment>
<gene>
    <name evidence="2" type="ORF">B2J93_7701</name>
</gene>
<evidence type="ECO:0000256" key="1">
    <source>
        <dbReference type="SAM" id="MobiDB-lite"/>
    </source>
</evidence>
<feature type="region of interest" description="Disordered" evidence="1">
    <location>
        <begin position="75"/>
        <end position="113"/>
    </location>
</feature>
<protein>
    <submittedName>
        <fullName evidence="2">N-acetyltransferase GCN</fullName>
    </submittedName>
</protein>
<evidence type="ECO:0000313" key="2">
    <source>
        <dbReference type="EMBL" id="OWP06967.1"/>
    </source>
</evidence>
<keyword evidence="3" id="KW-1185">Reference proteome</keyword>
<name>A0A218ZG34_9HELO</name>
<reference evidence="2 3" key="1">
    <citation type="submission" date="2017-04" db="EMBL/GenBank/DDBJ databases">
        <title>Draft genome sequence of Marssonina coronaria NL1: causal agent of apple blotch.</title>
        <authorList>
            <person name="Cheng Q."/>
        </authorList>
    </citation>
    <scope>NUCLEOTIDE SEQUENCE [LARGE SCALE GENOMIC DNA]</scope>
    <source>
        <strain evidence="2 3">NL1</strain>
    </source>
</reference>
<sequence length="113" mass="12529">MPSITKCLGAWFAKMLHLPPLQVWVASGIEVLQPSGSTARVRGLLAPSFLGVFAHKPSPLFQSISRSVEHGWSRHHRVSHPARLTSRPMQPPPGQRRPMGITMRNLTSGKEVY</sequence>
<evidence type="ECO:0000313" key="3">
    <source>
        <dbReference type="Proteomes" id="UP000242519"/>
    </source>
</evidence>